<keyword evidence="1" id="KW-0378">Hydrolase</keyword>
<name>A0A1I8BV71_MELHA</name>
<dbReference type="GO" id="GO:0008270">
    <property type="term" value="F:zinc ion binding"/>
    <property type="evidence" value="ECO:0007669"/>
    <property type="project" value="UniProtKB-KW"/>
</dbReference>
<dbReference type="InterPro" id="IPR036875">
    <property type="entry name" value="Znf_CCHC_sf"/>
</dbReference>
<dbReference type="GO" id="GO:0003676">
    <property type="term" value="F:nucleic acid binding"/>
    <property type="evidence" value="ECO:0007669"/>
    <property type="project" value="InterPro"/>
</dbReference>
<dbReference type="WBParaSite" id="MhA1_Contig65.frz3.gene5">
    <property type="protein sequence ID" value="MhA1_Contig65.frz3.gene5"/>
    <property type="gene ID" value="MhA1_Contig65.frz3.gene5"/>
</dbReference>
<dbReference type="SUPFAM" id="SSF50630">
    <property type="entry name" value="Acid proteases"/>
    <property type="match status" value="1"/>
</dbReference>
<evidence type="ECO:0000259" key="4">
    <source>
        <dbReference type="PROSITE" id="PS50158"/>
    </source>
</evidence>
<sequence length="546" mass="63592">MDPKVIEQILKMHENILKQQENMKELVNSSCWSQVNSETECNNSVDELKEKSKIVNRYEIMKLKCQSTEKVLEFGNIVDEECEKAEMALTVEEVKILIFIAGIPEEMDDLREVSLKFVESKQEDCTLKLLLEECNNYLTKSETKIYENSQSKVEKESEYSYESKVDMMKENKSMDDNMKYSQNKSQENKFYKYQKKKWHQESQVKLEQKICYNCGIIGHISQNCNKPKPWLNRVSRPKENYKSINRNNVGPYSCMADILDRENILIKEKWITESIKLNNKPVEMIVDSGSQISCINEETWKKLGSPKLSQVSYTGIGIGGTEYKIEGKVKVLVEILGKGSVEEVHIVKGQVNLMGLPWLNKFGTSSPLIRKYSKENSLNKSRMNKNLNSPEDQNCKNQNSNKFNQKHIQPQNWKKVLIKKEKPKTWQKPSQFEKDMKVLVMNRNKNGKIVWLPGTIINKVEEKWKIEVPRLKSIVSREDWQIRKPQSMKPNENYSNSVESLKTMKSSIPSQNLENSLMESRSMMKDVSKEKHSRGTKDDVEHEDEP</sequence>
<organism evidence="6 7">
    <name type="scientific">Meloidogyne hapla</name>
    <name type="common">Root-knot nematode worm</name>
    <dbReference type="NCBI Taxonomy" id="6305"/>
    <lineage>
        <taxon>Eukaryota</taxon>
        <taxon>Metazoa</taxon>
        <taxon>Ecdysozoa</taxon>
        <taxon>Nematoda</taxon>
        <taxon>Chromadorea</taxon>
        <taxon>Rhabditida</taxon>
        <taxon>Tylenchina</taxon>
        <taxon>Tylenchomorpha</taxon>
        <taxon>Tylenchoidea</taxon>
        <taxon>Meloidogynidae</taxon>
        <taxon>Meloidogyninae</taxon>
        <taxon>Meloidogyne</taxon>
    </lineage>
</organism>
<dbReference type="Pfam" id="PF13650">
    <property type="entry name" value="Asp_protease_2"/>
    <property type="match status" value="1"/>
</dbReference>
<reference evidence="7" key="1">
    <citation type="submission" date="2016-11" db="UniProtKB">
        <authorList>
            <consortium name="WormBaseParasite"/>
        </authorList>
    </citation>
    <scope>IDENTIFICATION</scope>
</reference>
<feature type="domain" description="CCHC-type" evidence="4">
    <location>
        <begin position="211"/>
        <end position="224"/>
    </location>
</feature>
<keyword evidence="2" id="KW-0863">Zinc-finger</keyword>
<evidence type="ECO:0000313" key="7">
    <source>
        <dbReference type="WBParaSite" id="MhA1_Contig65.frz3.gene5"/>
    </source>
</evidence>
<dbReference type="InterPro" id="IPR001969">
    <property type="entry name" value="Aspartic_peptidase_AS"/>
</dbReference>
<dbReference type="Pfam" id="PF00098">
    <property type="entry name" value="zf-CCHC"/>
    <property type="match status" value="1"/>
</dbReference>
<dbReference type="InterPro" id="IPR001878">
    <property type="entry name" value="Znf_CCHC"/>
</dbReference>
<evidence type="ECO:0000256" key="3">
    <source>
        <dbReference type="SAM" id="MobiDB-lite"/>
    </source>
</evidence>
<keyword evidence="6" id="KW-1185">Reference proteome</keyword>
<dbReference type="GO" id="GO:0006508">
    <property type="term" value="P:proteolysis"/>
    <property type="evidence" value="ECO:0007669"/>
    <property type="project" value="InterPro"/>
</dbReference>
<keyword evidence="2" id="KW-0479">Metal-binding</keyword>
<dbReference type="InterPro" id="IPR021109">
    <property type="entry name" value="Peptidase_aspartic_dom_sf"/>
</dbReference>
<dbReference type="GO" id="GO:0019899">
    <property type="term" value="F:enzyme binding"/>
    <property type="evidence" value="ECO:0007669"/>
    <property type="project" value="UniProtKB-ARBA"/>
</dbReference>
<feature type="compositionally biased region" description="Basic and acidic residues" evidence="3">
    <location>
        <begin position="522"/>
        <end position="540"/>
    </location>
</feature>
<evidence type="ECO:0000259" key="5">
    <source>
        <dbReference type="PROSITE" id="PS50175"/>
    </source>
</evidence>
<dbReference type="GO" id="GO:0004190">
    <property type="term" value="F:aspartic-type endopeptidase activity"/>
    <property type="evidence" value="ECO:0007669"/>
    <property type="project" value="InterPro"/>
</dbReference>
<dbReference type="Proteomes" id="UP000095281">
    <property type="component" value="Unplaced"/>
</dbReference>
<evidence type="ECO:0000256" key="2">
    <source>
        <dbReference type="PROSITE-ProRule" id="PRU00047"/>
    </source>
</evidence>
<protein>
    <submittedName>
        <fullName evidence="7">CCHC-type domain-containing protein</fullName>
    </submittedName>
</protein>
<accession>A0A1I8BV71</accession>
<feature type="domain" description="Peptidase A2" evidence="5">
    <location>
        <begin position="282"/>
        <end position="320"/>
    </location>
</feature>
<evidence type="ECO:0000256" key="1">
    <source>
        <dbReference type="ARBA" id="ARBA00022801"/>
    </source>
</evidence>
<dbReference type="AlphaFoldDB" id="A0A1I8BV71"/>
<keyword evidence="2" id="KW-0862">Zinc</keyword>
<dbReference type="Gene3D" id="2.40.70.10">
    <property type="entry name" value="Acid Proteases"/>
    <property type="match status" value="1"/>
</dbReference>
<evidence type="ECO:0000313" key="6">
    <source>
        <dbReference type="Proteomes" id="UP000095281"/>
    </source>
</evidence>
<dbReference type="PROSITE" id="PS50158">
    <property type="entry name" value="ZF_CCHC"/>
    <property type="match status" value="1"/>
</dbReference>
<dbReference type="SUPFAM" id="SSF57756">
    <property type="entry name" value="Retrovirus zinc finger-like domains"/>
    <property type="match status" value="1"/>
</dbReference>
<dbReference type="InterPro" id="IPR001995">
    <property type="entry name" value="Peptidase_A2_cat"/>
</dbReference>
<dbReference type="PROSITE" id="PS50175">
    <property type="entry name" value="ASP_PROT_RETROV"/>
    <property type="match status" value="1"/>
</dbReference>
<proteinExistence type="predicted"/>
<dbReference type="PROSITE" id="PS00141">
    <property type="entry name" value="ASP_PROTEASE"/>
    <property type="match status" value="1"/>
</dbReference>
<dbReference type="Gene3D" id="4.10.60.10">
    <property type="entry name" value="Zinc finger, CCHC-type"/>
    <property type="match status" value="1"/>
</dbReference>
<feature type="compositionally biased region" description="Polar residues" evidence="3">
    <location>
        <begin position="488"/>
        <end position="519"/>
    </location>
</feature>
<feature type="region of interest" description="Disordered" evidence="3">
    <location>
        <begin position="486"/>
        <end position="546"/>
    </location>
</feature>